<dbReference type="InterPro" id="IPR045862">
    <property type="entry name" value="Trf4-like"/>
</dbReference>
<evidence type="ECO:0000313" key="4">
    <source>
        <dbReference type="Proteomes" id="UP000011081"/>
    </source>
</evidence>
<feature type="compositionally biased region" description="Basic and acidic residues" evidence="1">
    <location>
        <begin position="113"/>
        <end position="124"/>
    </location>
</feature>
<sequence length="401" mass="46346">MQNDFNTLENEKLTYTAVDIRTLVAENSKHNPSKEVPLMDHLNNELRMLIEFLKPSDDEVVLRRLMVKRIKKLILSGLRGMRRQKIDIRKDYYSHDVFVQEVGAVDMGESESSMEKKGNTRSELEDGGAPRRRQHSANVIKCIGSYATGLYLPGGDIDLTLFTEEEDVLEKLLHFLRRSPLILGRSVIFLSRARVPILRFMDVCRFRYDLSLNQESGVIHTKLVKEILHEQPAIKDMALFLKHFLKCRGLNENRRGGLNSYAQFLMIASFLNLHPLVQSQMSIKSNLSVLFMDLFQFYGQDFCYEKAKICLSGYKMKTCSNYLSIEDPTDGSYDPGHLSTNMNAIREAFTHAYKIMDALAKERVGDKYVSISLWIKVSDYEIAWKDNMPKFYKKVIINREI</sequence>
<dbReference type="PANTHER" id="PTHR23092">
    <property type="entry name" value="POLY(A) RNA POLYMERASE"/>
    <property type="match status" value="1"/>
</dbReference>
<dbReference type="InParanoid" id="L2GS63"/>
<dbReference type="VEuPathDB" id="MicrosporidiaDB:VCUG_01993"/>
<dbReference type="OMA" id="NAPNMLE"/>
<dbReference type="Gene3D" id="3.30.460.10">
    <property type="entry name" value="Beta Polymerase, domain 2"/>
    <property type="match status" value="1"/>
</dbReference>
<dbReference type="GeneID" id="19879862"/>
<evidence type="ECO:0000256" key="1">
    <source>
        <dbReference type="SAM" id="MobiDB-lite"/>
    </source>
</evidence>
<accession>L2GS63</accession>
<feature type="domain" description="Poly(A) RNA polymerase mitochondrial-like central palm" evidence="2">
    <location>
        <begin position="110"/>
        <end position="225"/>
    </location>
</feature>
<dbReference type="GO" id="GO:0043634">
    <property type="term" value="P:polyadenylation-dependent ncRNA catabolic process"/>
    <property type="evidence" value="ECO:0007669"/>
    <property type="project" value="TreeGrafter"/>
</dbReference>
<gene>
    <name evidence="3" type="ORF">VCUG_01993</name>
</gene>
<dbReference type="GO" id="GO:0031123">
    <property type="term" value="P:RNA 3'-end processing"/>
    <property type="evidence" value="ECO:0007669"/>
    <property type="project" value="TreeGrafter"/>
</dbReference>
<dbReference type="OrthoDB" id="273917at2759"/>
<keyword evidence="4" id="KW-1185">Reference proteome</keyword>
<dbReference type="InterPro" id="IPR043519">
    <property type="entry name" value="NT_sf"/>
</dbReference>
<dbReference type="Proteomes" id="UP000011081">
    <property type="component" value="Unassembled WGS sequence"/>
</dbReference>
<dbReference type="Gene3D" id="1.10.1410.10">
    <property type="match status" value="1"/>
</dbReference>
<dbReference type="AlphaFoldDB" id="L2GS63"/>
<dbReference type="CDD" id="cd05402">
    <property type="entry name" value="NT_PAP_TUTase"/>
    <property type="match status" value="1"/>
</dbReference>
<protein>
    <recommendedName>
        <fullName evidence="2">Poly(A) RNA polymerase mitochondrial-like central palm domain-containing protein</fullName>
    </recommendedName>
</protein>
<evidence type="ECO:0000259" key="2">
    <source>
        <dbReference type="Pfam" id="PF22600"/>
    </source>
</evidence>
<dbReference type="Pfam" id="PF22600">
    <property type="entry name" value="MTPAP-like_central"/>
    <property type="match status" value="1"/>
</dbReference>
<evidence type="ECO:0000313" key="3">
    <source>
        <dbReference type="EMBL" id="ELA46501.1"/>
    </source>
</evidence>
<dbReference type="HOGENOM" id="CLU_013572_1_0_1"/>
<proteinExistence type="predicted"/>
<dbReference type="EMBL" id="GL877442">
    <property type="protein sequence ID" value="ELA46501.1"/>
    <property type="molecule type" value="Genomic_DNA"/>
</dbReference>
<dbReference type="SUPFAM" id="SSF81631">
    <property type="entry name" value="PAP/OAS1 substrate-binding domain"/>
    <property type="match status" value="1"/>
</dbReference>
<dbReference type="FunCoup" id="L2GS63">
    <property type="interactions" value="83"/>
</dbReference>
<dbReference type="GO" id="GO:1990817">
    <property type="term" value="F:poly(A) RNA polymerase activity"/>
    <property type="evidence" value="ECO:0007669"/>
    <property type="project" value="InterPro"/>
</dbReference>
<name>L2GS63_VAVCU</name>
<reference evidence="4" key="1">
    <citation type="submission" date="2011-03" db="EMBL/GenBank/DDBJ databases">
        <title>The genome sequence of Vavraia culicis strain floridensis.</title>
        <authorList>
            <consortium name="The Broad Institute Genome Sequencing Platform"/>
            <person name="Cuomo C."/>
            <person name="Becnel J."/>
            <person name="Sanscrainte N."/>
            <person name="Young S.K."/>
            <person name="Zeng Q."/>
            <person name="Gargeya S."/>
            <person name="Fitzgerald M."/>
            <person name="Haas B."/>
            <person name="Abouelleil A."/>
            <person name="Alvarado L."/>
            <person name="Arachchi H.M."/>
            <person name="Berlin A."/>
            <person name="Chapman S.B."/>
            <person name="Gearin G."/>
            <person name="Goldberg J."/>
            <person name="Griggs A."/>
            <person name="Gujja S."/>
            <person name="Hansen M."/>
            <person name="Heiman D."/>
            <person name="Howarth C."/>
            <person name="Larimer J."/>
            <person name="Lui A."/>
            <person name="MacDonald P.J.P."/>
            <person name="McCowen C."/>
            <person name="Montmayeur A."/>
            <person name="Murphy C."/>
            <person name="Neiman D."/>
            <person name="Pearson M."/>
            <person name="Priest M."/>
            <person name="Roberts A."/>
            <person name="Saif S."/>
            <person name="Shea T."/>
            <person name="Sisk P."/>
            <person name="Stolte C."/>
            <person name="Sykes S."/>
            <person name="Wortman J."/>
            <person name="Nusbaum C."/>
            <person name="Birren B."/>
        </authorList>
    </citation>
    <scope>NUCLEOTIDE SEQUENCE [LARGE SCALE GENOMIC DNA]</scope>
    <source>
        <strain evidence="4">floridensis</strain>
    </source>
</reference>
<dbReference type="STRING" id="948595.L2GS63"/>
<dbReference type="InterPro" id="IPR054708">
    <property type="entry name" value="MTPAP-like_central"/>
</dbReference>
<dbReference type="GO" id="GO:0010605">
    <property type="term" value="P:negative regulation of macromolecule metabolic process"/>
    <property type="evidence" value="ECO:0007669"/>
    <property type="project" value="UniProtKB-ARBA"/>
</dbReference>
<dbReference type="PANTHER" id="PTHR23092:SF15">
    <property type="entry name" value="INACTIVE NON-CANONICAL POLY(A) RNA POLYMERASE PROTEIN TRF4-2-RELATED"/>
    <property type="match status" value="1"/>
</dbReference>
<dbReference type="GO" id="GO:0003729">
    <property type="term" value="F:mRNA binding"/>
    <property type="evidence" value="ECO:0007669"/>
    <property type="project" value="TreeGrafter"/>
</dbReference>
<organism evidence="3 4">
    <name type="scientific">Vavraia culicis (isolate floridensis)</name>
    <name type="common">Microsporidian parasite</name>
    <dbReference type="NCBI Taxonomy" id="948595"/>
    <lineage>
        <taxon>Eukaryota</taxon>
        <taxon>Fungi</taxon>
        <taxon>Fungi incertae sedis</taxon>
        <taxon>Microsporidia</taxon>
        <taxon>Pleistophoridae</taxon>
        <taxon>Vavraia</taxon>
    </lineage>
</organism>
<dbReference type="GO" id="GO:0005730">
    <property type="term" value="C:nucleolus"/>
    <property type="evidence" value="ECO:0007669"/>
    <property type="project" value="TreeGrafter"/>
</dbReference>
<dbReference type="SUPFAM" id="SSF81301">
    <property type="entry name" value="Nucleotidyltransferase"/>
    <property type="match status" value="1"/>
</dbReference>
<feature type="region of interest" description="Disordered" evidence="1">
    <location>
        <begin position="108"/>
        <end position="132"/>
    </location>
</feature>
<dbReference type="GO" id="GO:0031499">
    <property type="term" value="C:TRAMP complex"/>
    <property type="evidence" value="ECO:0007669"/>
    <property type="project" value="TreeGrafter"/>
</dbReference>
<dbReference type="RefSeq" id="XP_008075007.1">
    <property type="nucleotide sequence ID" value="XM_008076816.1"/>
</dbReference>